<organism evidence="8 9">
    <name type="scientific">Rhizomicrobium palustre</name>
    <dbReference type="NCBI Taxonomy" id="189966"/>
    <lineage>
        <taxon>Bacteria</taxon>
        <taxon>Pseudomonadati</taxon>
        <taxon>Pseudomonadota</taxon>
        <taxon>Alphaproteobacteria</taxon>
        <taxon>Micropepsales</taxon>
        <taxon>Micropepsaceae</taxon>
        <taxon>Rhizomicrobium</taxon>
    </lineage>
</organism>
<keyword evidence="8" id="KW-0675">Receptor</keyword>
<proteinExistence type="inferred from homology"/>
<keyword evidence="9" id="KW-1185">Reference proteome</keyword>
<evidence type="ECO:0000256" key="3">
    <source>
        <dbReference type="ARBA" id="ARBA00023237"/>
    </source>
</evidence>
<keyword evidence="3" id="KW-0998">Cell outer membrane</keyword>
<feature type="signal peptide" evidence="5">
    <location>
        <begin position="1"/>
        <end position="23"/>
    </location>
</feature>
<dbReference type="AlphaFoldDB" id="A0A846MVL3"/>
<evidence type="ECO:0000256" key="1">
    <source>
        <dbReference type="ARBA" id="ARBA00004442"/>
    </source>
</evidence>
<keyword evidence="2 4" id="KW-0472">Membrane</keyword>
<feature type="domain" description="TonB-dependent receptor plug" evidence="7">
    <location>
        <begin position="51"/>
        <end position="164"/>
    </location>
</feature>
<dbReference type="InterPro" id="IPR037066">
    <property type="entry name" value="Plug_dom_sf"/>
</dbReference>
<comment type="subcellular location">
    <subcellularLocation>
        <location evidence="1 4">Cell outer membrane</location>
    </subcellularLocation>
</comment>
<dbReference type="PANTHER" id="PTHR40980">
    <property type="entry name" value="PLUG DOMAIN-CONTAINING PROTEIN"/>
    <property type="match status" value="1"/>
</dbReference>
<protein>
    <submittedName>
        <fullName evidence="8">TonB-dependent receptor</fullName>
    </submittedName>
</protein>
<dbReference type="InterPro" id="IPR036942">
    <property type="entry name" value="Beta-barrel_TonB_sf"/>
</dbReference>
<reference evidence="8 9" key="1">
    <citation type="submission" date="2020-03" db="EMBL/GenBank/DDBJ databases">
        <title>Genomic Encyclopedia of Type Strains, Phase IV (KMG-IV): sequencing the most valuable type-strain genomes for metagenomic binning, comparative biology and taxonomic classification.</title>
        <authorList>
            <person name="Goeker M."/>
        </authorList>
    </citation>
    <scope>NUCLEOTIDE SEQUENCE [LARGE SCALE GENOMIC DNA]</scope>
    <source>
        <strain evidence="8 9">DSM 19867</strain>
    </source>
</reference>
<gene>
    <name evidence="8" type="ORF">FHS83_000450</name>
</gene>
<comment type="caution">
    <text evidence="8">The sequence shown here is derived from an EMBL/GenBank/DDBJ whole genome shotgun (WGS) entry which is preliminary data.</text>
</comment>
<evidence type="ECO:0000256" key="5">
    <source>
        <dbReference type="SAM" id="SignalP"/>
    </source>
</evidence>
<feature type="domain" description="TonB-dependent receptor-like beta-barrel" evidence="6">
    <location>
        <begin position="438"/>
        <end position="866"/>
    </location>
</feature>
<comment type="similarity">
    <text evidence="4">Belongs to the TonB-dependent receptor family.</text>
</comment>
<dbReference type="GO" id="GO:0009279">
    <property type="term" value="C:cell outer membrane"/>
    <property type="evidence" value="ECO:0007669"/>
    <property type="project" value="UniProtKB-SubCell"/>
</dbReference>
<dbReference type="Pfam" id="PF07715">
    <property type="entry name" value="Plug"/>
    <property type="match status" value="1"/>
</dbReference>
<dbReference type="PANTHER" id="PTHR40980:SF3">
    <property type="entry name" value="TONB-DEPENDENT RECEPTOR-LIKE BETA-BARREL DOMAIN-CONTAINING PROTEIN"/>
    <property type="match status" value="1"/>
</dbReference>
<accession>A0A846MVL3</accession>
<evidence type="ECO:0000256" key="4">
    <source>
        <dbReference type="RuleBase" id="RU003357"/>
    </source>
</evidence>
<dbReference type="EMBL" id="JAASRM010000001">
    <property type="protein sequence ID" value="NIK87132.1"/>
    <property type="molecule type" value="Genomic_DNA"/>
</dbReference>
<dbReference type="NCBIfam" id="TIGR01782">
    <property type="entry name" value="TonB-Xanth-Caul"/>
    <property type="match status" value="1"/>
</dbReference>
<dbReference type="Gene3D" id="2.170.130.10">
    <property type="entry name" value="TonB-dependent receptor, plug domain"/>
    <property type="match status" value="1"/>
</dbReference>
<feature type="chain" id="PRO_5032592075" evidence="5">
    <location>
        <begin position="24"/>
        <end position="900"/>
    </location>
</feature>
<name>A0A846MVL3_9PROT</name>
<dbReference type="Proteomes" id="UP000570514">
    <property type="component" value="Unassembled WGS sequence"/>
</dbReference>
<dbReference type="InterPro" id="IPR010104">
    <property type="entry name" value="TonB_rcpt_bac"/>
</dbReference>
<sequence length="900" mass="97989">MSKSVLMMSTALAVCLTPLFGAAAEDASTLETIVVSGYRGSLHAAIDLKHQTVGNSDTIVADDIAAFPDLNLAESMQRIPGVAITRDSGEGRQITLRGLGPDFTRTQLNGMETLANTASGMDNRGLVSRSRAFDFSMFASELFNRVTVQKSWEANQDEGGIAGTVQLTTAKPFDYDGFKAVLTAKGIHNTNVSGVTPRVVGLISDRWGAFGALLSVAYSTNDSNEYGYRNWNWGQITLKSPANIGAGVSASDSARLLGTSGANVWSPQAQTYSTWFDHRERLGITSALQYHPSEALSVDVDLLYGRLTNHRNDYALASAGSPGGLTGNVSGPQVLNSVTLDSFGTMVAANYSHIDLRSENNEMRDTTKYYQGVTNVTWTPVDALTVHGMFGASRSEYALPEFDKVFMESKNHNVAWDYTGKMPVNTYDGGLTDVTKWQLMRMDTQESAITSEYVTAKFDADYKLNSENAIEAGFEYKRFLNSGWTRTNKVNRNAGNVDTVIPDTLKIVVPYKSIGKYVVGDMDPVYAYIGQIRDLTPAYDVPGSNFNVTENTLTGYLQYDVNTTLFGMGLRANAGVRYFSSDLVSSGVVTQTITNPDKTTQTVQLHIAVPHHYNSFLPAANIALDLSDQFVTRFSISRNLSRPALGDLATAATLSTAPFGGSISVGNPGLKPWMADSIDWSIDYYEGKTGYASFGVFYKNMENMITSATKTVPYNTLGFPISWLFDPTKPDVPYNYSTPINGRGAHIAGFEAAVQKDFDFLPHPFDGFGFTGNVTYADGNNPITYSGTAVSMPMMNLSKFSANATLYYETAEWGARLSTAYRSKYLVGAGGNGNLGEGMKPTNNVDFAAHYNVNDQLKLVVEGINLTNQPITQYADKYADRLEVRTKSGVTFTFGATYEF</sequence>
<dbReference type="SUPFAM" id="SSF56935">
    <property type="entry name" value="Porins"/>
    <property type="match status" value="1"/>
</dbReference>
<dbReference type="InterPro" id="IPR000531">
    <property type="entry name" value="Beta-barrel_TonB"/>
</dbReference>
<dbReference type="RefSeq" id="WP_167080460.1">
    <property type="nucleotide sequence ID" value="NZ_BAAADC010000001.1"/>
</dbReference>
<evidence type="ECO:0000259" key="7">
    <source>
        <dbReference type="Pfam" id="PF07715"/>
    </source>
</evidence>
<evidence type="ECO:0000313" key="8">
    <source>
        <dbReference type="EMBL" id="NIK87132.1"/>
    </source>
</evidence>
<keyword evidence="5" id="KW-0732">Signal</keyword>
<dbReference type="Gene3D" id="2.40.170.20">
    <property type="entry name" value="TonB-dependent receptor, beta-barrel domain"/>
    <property type="match status" value="1"/>
</dbReference>
<evidence type="ECO:0000259" key="6">
    <source>
        <dbReference type="Pfam" id="PF00593"/>
    </source>
</evidence>
<dbReference type="CDD" id="cd01347">
    <property type="entry name" value="ligand_gated_channel"/>
    <property type="match status" value="1"/>
</dbReference>
<evidence type="ECO:0000256" key="2">
    <source>
        <dbReference type="ARBA" id="ARBA00023136"/>
    </source>
</evidence>
<dbReference type="InterPro" id="IPR012910">
    <property type="entry name" value="Plug_dom"/>
</dbReference>
<keyword evidence="4" id="KW-0798">TonB box</keyword>
<evidence type="ECO:0000313" key="9">
    <source>
        <dbReference type="Proteomes" id="UP000570514"/>
    </source>
</evidence>
<dbReference type="Pfam" id="PF00593">
    <property type="entry name" value="TonB_dep_Rec_b-barrel"/>
    <property type="match status" value="1"/>
</dbReference>